<proteinExistence type="predicted"/>
<dbReference type="Proteomes" id="UP000820669">
    <property type="component" value="Unassembled WGS sequence"/>
</dbReference>
<accession>A0ABX1SEE4</accession>
<protein>
    <submittedName>
        <fullName evidence="7">Helix-turn-helix domain-containing protein</fullName>
    </submittedName>
</protein>
<dbReference type="Gene3D" id="1.10.10.10">
    <property type="entry name" value="Winged helix-like DNA-binding domain superfamily/Winged helix DNA-binding domain"/>
    <property type="match status" value="1"/>
</dbReference>
<sequence length="276" mass="29432">MAGNSTESGRSVTSKITSILMTFTEGSEHSLTEIARLAGLPLSTAHRLTSELASRRLLERTEDGLYRAGLPLRMIGTGDPCPPSVAERAPCVLEDLAEATRSRARLGVLHELDVAYIEKQPGHRPVSGFTPAAVLPAHPTALGRALLAFSPTSTVEMTIMRGLRPYTPHTVTSPDRFRRALATTRLTRVAVTRCEPNTAEVAMPVFGPGGEVVAALELAVHDLGTELQPVMVALSIAARSLSRELAGPARPTPTAPHRSSLQPVVPRRPAVLAARD</sequence>
<feature type="domain" description="HTH iclR-type" evidence="5">
    <location>
        <begin position="10"/>
        <end position="70"/>
    </location>
</feature>
<dbReference type="InterPro" id="IPR005471">
    <property type="entry name" value="Tscrpt_reg_IclR_N"/>
</dbReference>
<keyword evidence="1" id="KW-0805">Transcription regulation</keyword>
<dbReference type="InterPro" id="IPR029016">
    <property type="entry name" value="GAF-like_dom_sf"/>
</dbReference>
<dbReference type="RefSeq" id="WP_169382612.1">
    <property type="nucleotide sequence ID" value="NZ_JAAXLA010000032.1"/>
</dbReference>
<evidence type="ECO:0000259" key="5">
    <source>
        <dbReference type="PROSITE" id="PS51077"/>
    </source>
</evidence>
<feature type="region of interest" description="Disordered" evidence="4">
    <location>
        <begin position="245"/>
        <end position="276"/>
    </location>
</feature>
<keyword evidence="2" id="KW-0238">DNA-binding</keyword>
<comment type="caution">
    <text evidence="7">The sequence shown here is derived from an EMBL/GenBank/DDBJ whole genome shotgun (WGS) entry which is preliminary data.</text>
</comment>
<dbReference type="Pfam" id="PF01614">
    <property type="entry name" value="IclR_C"/>
    <property type="match status" value="1"/>
</dbReference>
<dbReference type="SMART" id="SM00346">
    <property type="entry name" value="HTH_ICLR"/>
    <property type="match status" value="1"/>
</dbReference>
<dbReference type="PANTHER" id="PTHR30136:SF24">
    <property type="entry name" value="HTH-TYPE TRANSCRIPTIONAL REPRESSOR ALLR"/>
    <property type="match status" value="1"/>
</dbReference>
<dbReference type="PANTHER" id="PTHR30136">
    <property type="entry name" value="HELIX-TURN-HELIX TRANSCRIPTIONAL REGULATOR, ICLR FAMILY"/>
    <property type="match status" value="1"/>
</dbReference>
<dbReference type="InterPro" id="IPR050707">
    <property type="entry name" value="HTH_MetabolicPath_Reg"/>
</dbReference>
<evidence type="ECO:0000259" key="6">
    <source>
        <dbReference type="PROSITE" id="PS51078"/>
    </source>
</evidence>
<evidence type="ECO:0000256" key="4">
    <source>
        <dbReference type="SAM" id="MobiDB-lite"/>
    </source>
</evidence>
<dbReference type="Pfam" id="PF09339">
    <property type="entry name" value="HTH_IclR"/>
    <property type="match status" value="1"/>
</dbReference>
<reference evidence="7 8" key="1">
    <citation type="submission" date="2020-04" db="EMBL/GenBank/DDBJ databases">
        <authorList>
            <person name="Klaysubun C."/>
            <person name="Duangmal K."/>
            <person name="Lipun K."/>
        </authorList>
    </citation>
    <scope>NUCLEOTIDE SEQUENCE [LARGE SCALE GENOMIC DNA]</scope>
    <source>
        <strain evidence="7 8">K10HN5</strain>
    </source>
</reference>
<dbReference type="PROSITE" id="PS51077">
    <property type="entry name" value="HTH_ICLR"/>
    <property type="match status" value="1"/>
</dbReference>
<dbReference type="InterPro" id="IPR036388">
    <property type="entry name" value="WH-like_DNA-bd_sf"/>
</dbReference>
<keyword evidence="8" id="KW-1185">Reference proteome</keyword>
<evidence type="ECO:0000313" key="7">
    <source>
        <dbReference type="EMBL" id="NMH99172.1"/>
    </source>
</evidence>
<gene>
    <name evidence="7" type="ORF">HF526_17915</name>
</gene>
<evidence type="ECO:0000256" key="1">
    <source>
        <dbReference type="ARBA" id="ARBA00023015"/>
    </source>
</evidence>
<evidence type="ECO:0000256" key="3">
    <source>
        <dbReference type="ARBA" id="ARBA00023163"/>
    </source>
</evidence>
<dbReference type="SUPFAM" id="SSF46785">
    <property type="entry name" value="Winged helix' DNA-binding domain"/>
    <property type="match status" value="1"/>
</dbReference>
<dbReference type="Gene3D" id="3.30.450.40">
    <property type="match status" value="1"/>
</dbReference>
<dbReference type="InterPro" id="IPR014757">
    <property type="entry name" value="Tscrpt_reg_IclR_C"/>
</dbReference>
<feature type="domain" description="IclR-ED" evidence="6">
    <location>
        <begin position="73"/>
        <end position="247"/>
    </location>
</feature>
<dbReference type="EMBL" id="JAAXLA010000032">
    <property type="protein sequence ID" value="NMH99172.1"/>
    <property type="molecule type" value="Genomic_DNA"/>
</dbReference>
<organism evidence="7 8">
    <name type="scientific">Pseudonocardia acidicola</name>
    <dbReference type="NCBI Taxonomy" id="2724939"/>
    <lineage>
        <taxon>Bacteria</taxon>
        <taxon>Bacillati</taxon>
        <taxon>Actinomycetota</taxon>
        <taxon>Actinomycetes</taxon>
        <taxon>Pseudonocardiales</taxon>
        <taxon>Pseudonocardiaceae</taxon>
        <taxon>Pseudonocardia</taxon>
    </lineage>
</organism>
<evidence type="ECO:0000256" key="2">
    <source>
        <dbReference type="ARBA" id="ARBA00023125"/>
    </source>
</evidence>
<name>A0ABX1SEE4_9PSEU</name>
<dbReference type="PROSITE" id="PS51078">
    <property type="entry name" value="ICLR_ED"/>
    <property type="match status" value="1"/>
</dbReference>
<dbReference type="InterPro" id="IPR036390">
    <property type="entry name" value="WH_DNA-bd_sf"/>
</dbReference>
<evidence type="ECO:0000313" key="8">
    <source>
        <dbReference type="Proteomes" id="UP000820669"/>
    </source>
</evidence>
<keyword evidence="3" id="KW-0804">Transcription</keyword>
<dbReference type="SUPFAM" id="SSF55781">
    <property type="entry name" value="GAF domain-like"/>
    <property type="match status" value="1"/>
</dbReference>